<organism evidence="1 2">
    <name type="scientific">Escherichia phage A5-4</name>
    <dbReference type="NCBI Taxonomy" id="2996162"/>
    <lineage>
        <taxon>Viruses</taxon>
        <taxon>Duplodnaviria</taxon>
        <taxon>Heunggongvirae</taxon>
        <taxon>Uroviricota</taxon>
        <taxon>Caudoviricetes</taxon>
        <taxon>Vequintavirinae</taxon>
    </lineage>
</organism>
<sequence length="64" mass="7358">MEHMIELKPEDFAAVVKQFSVKSGWKHSNDIGSFNPVDHTHKGDNRRKLKYGDIIFVETVDSVE</sequence>
<dbReference type="EMBL" id="OP744025">
    <property type="protein sequence ID" value="UZZ64273.1"/>
    <property type="molecule type" value="Genomic_DNA"/>
</dbReference>
<keyword evidence="2" id="KW-1185">Reference proteome</keyword>
<dbReference type="Proteomes" id="UP001236076">
    <property type="component" value="Segment"/>
</dbReference>
<name>A0AAE9TI34_9CAUD</name>
<accession>A0AAE9TI34</accession>
<evidence type="ECO:0000313" key="2">
    <source>
        <dbReference type="Proteomes" id="UP001236076"/>
    </source>
</evidence>
<evidence type="ECO:0000313" key="1">
    <source>
        <dbReference type="EMBL" id="UZZ64273.1"/>
    </source>
</evidence>
<protein>
    <submittedName>
        <fullName evidence="1">Uncharacterized protein</fullName>
    </submittedName>
</protein>
<gene>
    <name evidence="1" type="ORF">A54_33</name>
</gene>
<proteinExistence type="predicted"/>
<reference evidence="1 2" key="1">
    <citation type="submission" date="2022-10" db="EMBL/GenBank/DDBJ databases">
        <authorList>
            <person name="Cortes-Martin A."/>
            <person name="Buttimer C.T.H."/>
            <person name="Hill C."/>
        </authorList>
    </citation>
    <scope>NUCLEOTIDE SEQUENCE [LARGE SCALE GENOMIC DNA]</scope>
</reference>